<dbReference type="InterPro" id="IPR003751">
    <property type="entry name" value="CsrA"/>
</dbReference>
<dbReference type="InterPro" id="IPR036107">
    <property type="entry name" value="CsrA_sf"/>
</dbReference>
<evidence type="ECO:0000313" key="2">
    <source>
        <dbReference type="Proteomes" id="UP000596427"/>
    </source>
</evidence>
<proteinExistence type="predicted"/>
<dbReference type="GO" id="GO:0003723">
    <property type="term" value="F:RNA binding"/>
    <property type="evidence" value="ECO:0007669"/>
    <property type="project" value="InterPro"/>
</dbReference>
<name>A0A974PM22_9HYPH</name>
<organism evidence="1 2">
    <name type="scientific">Xanthobacter dioxanivorans</name>
    <dbReference type="NCBI Taxonomy" id="2528964"/>
    <lineage>
        <taxon>Bacteria</taxon>
        <taxon>Pseudomonadati</taxon>
        <taxon>Pseudomonadota</taxon>
        <taxon>Alphaproteobacteria</taxon>
        <taxon>Hyphomicrobiales</taxon>
        <taxon>Xanthobacteraceae</taxon>
        <taxon>Xanthobacter</taxon>
    </lineage>
</organism>
<dbReference type="SUPFAM" id="SSF117130">
    <property type="entry name" value="CsrA-like"/>
    <property type="match status" value="1"/>
</dbReference>
<keyword evidence="2" id="KW-1185">Reference proteome</keyword>
<protein>
    <submittedName>
        <fullName evidence="1">Carbon storage regulator</fullName>
    </submittedName>
</protein>
<evidence type="ECO:0000313" key="1">
    <source>
        <dbReference type="EMBL" id="QRG06103.1"/>
    </source>
</evidence>
<dbReference type="RefSeq" id="WP_203192979.1">
    <property type="nucleotide sequence ID" value="NZ_CP063362.1"/>
</dbReference>
<accession>A0A974PM22</accession>
<reference evidence="1 2" key="1">
    <citation type="submission" date="2020-10" db="EMBL/GenBank/DDBJ databases">
        <title>Degradation of 1,4-Dioxane by Xanthobacter sp. YN2, via a Novel Group-2 Soluble Di-Iron Monooxygenase.</title>
        <authorList>
            <person name="Ma F."/>
            <person name="Wang Y."/>
            <person name="Yang J."/>
            <person name="Guo H."/>
            <person name="Su D."/>
            <person name="Yu L."/>
        </authorList>
    </citation>
    <scope>NUCLEOTIDE SEQUENCE [LARGE SCALE GENOMIC DNA]</scope>
    <source>
        <strain evidence="1 2">YN2</strain>
    </source>
</reference>
<dbReference type="KEGG" id="xdi:EZH22_24440"/>
<sequence>MLTLNVRIGETVRIGDAATVTVEQKSGQSVRLIFDADKSVPITIVDPTKKAVSWGLTGVRQEQQTESALKST</sequence>
<gene>
    <name evidence="1" type="ORF">EZH22_24440</name>
</gene>
<dbReference type="Pfam" id="PF02599">
    <property type="entry name" value="CsrA"/>
    <property type="match status" value="1"/>
</dbReference>
<dbReference type="EMBL" id="CP063362">
    <property type="protein sequence ID" value="QRG06103.1"/>
    <property type="molecule type" value="Genomic_DNA"/>
</dbReference>
<dbReference type="AlphaFoldDB" id="A0A974PM22"/>
<dbReference type="Gene3D" id="2.60.40.4380">
    <property type="entry name" value="Translational regulator CsrA"/>
    <property type="match status" value="1"/>
</dbReference>
<dbReference type="GO" id="GO:0006109">
    <property type="term" value="P:regulation of carbohydrate metabolic process"/>
    <property type="evidence" value="ECO:0007669"/>
    <property type="project" value="InterPro"/>
</dbReference>
<dbReference type="GO" id="GO:0006402">
    <property type="term" value="P:mRNA catabolic process"/>
    <property type="evidence" value="ECO:0007669"/>
    <property type="project" value="InterPro"/>
</dbReference>
<dbReference type="Proteomes" id="UP000596427">
    <property type="component" value="Chromosome"/>
</dbReference>